<evidence type="ECO:0000313" key="3">
    <source>
        <dbReference type="Proteomes" id="UP000282818"/>
    </source>
</evidence>
<dbReference type="Pfam" id="PF02120">
    <property type="entry name" value="Flg_hook"/>
    <property type="match status" value="1"/>
</dbReference>
<accession>A0A437Q715</accession>
<dbReference type="AlphaFoldDB" id="A0A437Q715"/>
<dbReference type="EMBL" id="SACQ01000005">
    <property type="protein sequence ID" value="RVU30287.1"/>
    <property type="molecule type" value="Genomic_DNA"/>
</dbReference>
<comment type="caution">
    <text evidence="2">The sequence shown here is derived from an EMBL/GenBank/DDBJ whole genome shotgun (WGS) entry which is preliminary data.</text>
</comment>
<gene>
    <name evidence="2" type="ORF">EOE65_11615</name>
</gene>
<protein>
    <recommendedName>
        <fullName evidence="1">Flagellar hook-length control protein-like C-terminal domain-containing protein</fullName>
    </recommendedName>
</protein>
<feature type="domain" description="Flagellar hook-length control protein-like C-terminal" evidence="1">
    <location>
        <begin position="245"/>
        <end position="314"/>
    </location>
</feature>
<sequence length="332" mass="36837">MPTNAAYQPRPAATALTVDIKGIAISLTTTANLPQLNQVVIARDSTNNYSIQWQTKPPQTQPLQPAPPMTPAQNATAEQILRESLPLQIPLADGLQQLSRSAQNTPVDKVVNSLLQLFGVRPGSNEAPQTIKQNVQSGGLFTERQLATQAPPQNDLKQILLQLKQGAEQLPAQQRERINTAIDKVMARVTTHQLHHLQHQTQRSDTTERIFQFDLPIYQNAQLEHVDMTIRSRKQTSSSGELQTFWGVKLNFNLQEHGQVTAEISLNETEGELSAGFICEQTKTVQLVRNQLSEFNHQLSDLGFSVQHLSAREGKISSAADAVQRKLVDIKT</sequence>
<evidence type="ECO:0000313" key="2">
    <source>
        <dbReference type="EMBL" id="RVU30287.1"/>
    </source>
</evidence>
<dbReference type="Gene3D" id="3.30.750.140">
    <property type="match status" value="1"/>
</dbReference>
<evidence type="ECO:0000259" key="1">
    <source>
        <dbReference type="Pfam" id="PF02120"/>
    </source>
</evidence>
<dbReference type="InterPro" id="IPR038610">
    <property type="entry name" value="FliK-like_C_sf"/>
</dbReference>
<reference evidence="2 3" key="1">
    <citation type="submission" date="2019-01" db="EMBL/GenBank/DDBJ databases">
        <authorList>
            <person name="Chen W.-M."/>
        </authorList>
    </citation>
    <scope>NUCLEOTIDE SEQUENCE [LARGE SCALE GENOMIC DNA]</scope>
    <source>
        <strain evidence="2 3">HPM-16</strain>
    </source>
</reference>
<organism evidence="2 3">
    <name type="scientific">Neptunomonas marina</name>
    <dbReference type="NCBI Taxonomy" id="1815562"/>
    <lineage>
        <taxon>Bacteria</taxon>
        <taxon>Pseudomonadati</taxon>
        <taxon>Pseudomonadota</taxon>
        <taxon>Gammaproteobacteria</taxon>
        <taxon>Oceanospirillales</taxon>
        <taxon>Oceanospirillaceae</taxon>
        <taxon>Neptunomonas</taxon>
    </lineage>
</organism>
<keyword evidence="3" id="KW-1185">Reference proteome</keyword>
<proteinExistence type="predicted"/>
<dbReference type="InterPro" id="IPR021136">
    <property type="entry name" value="Flagellar_hook_control-like_C"/>
</dbReference>
<name>A0A437Q715_9GAMM</name>
<dbReference type="Proteomes" id="UP000282818">
    <property type="component" value="Unassembled WGS sequence"/>
</dbReference>